<dbReference type="InterPro" id="IPR002830">
    <property type="entry name" value="UbiD"/>
</dbReference>
<dbReference type="InterPro" id="IPR048304">
    <property type="entry name" value="UbiD_Rift_dom"/>
</dbReference>
<dbReference type="AlphaFoldDB" id="A0A6J4P1Z2"/>
<dbReference type="InterPro" id="IPR049381">
    <property type="entry name" value="UbiD-like_C"/>
</dbReference>
<feature type="domain" description="3-octaprenyl-4-hydroxybenzoate carboxy-lyase-like Rift-related" evidence="1">
    <location>
        <begin position="117"/>
        <end position="314"/>
    </location>
</feature>
<evidence type="ECO:0000313" key="4">
    <source>
        <dbReference type="EMBL" id="CAA9401487.1"/>
    </source>
</evidence>
<dbReference type="SUPFAM" id="SSF143968">
    <property type="entry name" value="UbiD C-terminal domain-like"/>
    <property type="match status" value="2"/>
</dbReference>
<gene>
    <name evidence="4" type="ORF">AVDCRST_MAG74-1613</name>
</gene>
<dbReference type="PANTHER" id="PTHR30108:SF7">
    <property type="entry name" value="3-POLYPRENYL-4-HYDROXYBENZOATE DECARBOXYLASE"/>
    <property type="match status" value="1"/>
</dbReference>
<dbReference type="Pfam" id="PF01977">
    <property type="entry name" value="UbiD"/>
    <property type="match status" value="1"/>
</dbReference>
<dbReference type="Gene3D" id="3.40.1670.10">
    <property type="entry name" value="UbiD C-terminal domain-like"/>
    <property type="match status" value="1"/>
</dbReference>
<proteinExistence type="predicted"/>
<dbReference type="Pfam" id="PF20695">
    <property type="entry name" value="UbiD_N"/>
    <property type="match status" value="1"/>
</dbReference>
<dbReference type="GO" id="GO:0016831">
    <property type="term" value="F:carboxy-lyase activity"/>
    <property type="evidence" value="ECO:0007669"/>
    <property type="project" value="InterPro"/>
</dbReference>
<protein>
    <submittedName>
        <fullName evidence="4">UbiD family decarboxylase associated with menaquinone via futalosine</fullName>
    </submittedName>
</protein>
<evidence type="ECO:0000259" key="1">
    <source>
        <dbReference type="Pfam" id="PF01977"/>
    </source>
</evidence>
<dbReference type="NCBIfam" id="TIGR00148">
    <property type="entry name" value="UbiD family decarboxylase"/>
    <property type="match status" value="1"/>
</dbReference>
<organism evidence="4">
    <name type="scientific">uncultured Pyrinomonadaceae bacterium</name>
    <dbReference type="NCBI Taxonomy" id="2283094"/>
    <lineage>
        <taxon>Bacteria</taxon>
        <taxon>Pseudomonadati</taxon>
        <taxon>Acidobacteriota</taxon>
        <taxon>Blastocatellia</taxon>
        <taxon>Blastocatellales</taxon>
        <taxon>Pyrinomonadaceae</taxon>
        <taxon>environmental samples</taxon>
    </lineage>
</organism>
<dbReference type="Pfam" id="PF20696">
    <property type="entry name" value="UbiD_C"/>
    <property type="match status" value="1"/>
</dbReference>
<feature type="domain" description="3-octaprenyl-4-hydroxybenzoate carboxy-lyase-like C-terminal" evidence="3">
    <location>
        <begin position="320"/>
        <end position="440"/>
    </location>
</feature>
<sequence length="586" mass="66756">MHKNLRSFIEALRKENDLIEIEAMVDPYLEIAEIHRRVIENQGKALLFKNVKNSVFPVVTNLFGTNKRIELAFTRRPQEFVKTAVEMIDVLLPPKPKELWKYRQMAFDALKLGTKTVKNAPILERFSREPKLTEVPLLQLWHEDGGHFVTLPLVYTESPTSGKHNLGMYRIQRYDDVTTGIHWQIGKGGGFHHYEAERMNQPLPVNITVGGAPAMILAAIAPLPEDVPELMLASLLADGKIETVKNPLKNGLRLIAEAEFVFSGVVPPKIRRPEGPFGDHYGYYSLRHDYPVFECQAIFHRKDAIYPATVVGKPRQEDFYIGDYLQELLSPLFPLVMPAVKDLWSYGETGFHSLAAAVVKERYAREALGAGFRILGEGQLSLTKFLLLTDKPQDLRNFKSLFEHILERVDWASDFFIFDRTSFDTLDYASGKINHGSKAMLVGVGEAKRDLKRELSGELSSYLKRAEVFCGGCLVVEGASYAADEMLAERIAASGKFDDWQIIVLHDSADYACSVEKFLWATWTRFNPSTDIYAAETQIENNHIVYRAPIVIDARMKPWYPKEVEPRADIVKLVDDRWREYFPKTE</sequence>
<dbReference type="GO" id="GO:0005737">
    <property type="term" value="C:cytoplasm"/>
    <property type="evidence" value="ECO:0007669"/>
    <property type="project" value="TreeGrafter"/>
</dbReference>
<feature type="domain" description="3-octaprenyl-4-hydroxybenzoate carboxy-lyase-like N-terminal" evidence="2">
    <location>
        <begin position="9"/>
        <end position="86"/>
    </location>
</feature>
<dbReference type="InterPro" id="IPR049383">
    <property type="entry name" value="UbiD-like_N"/>
</dbReference>
<dbReference type="PANTHER" id="PTHR30108">
    <property type="entry name" value="3-OCTAPRENYL-4-HYDROXYBENZOATE CARBOXY-LYASE-RELATED"/>
    <property type="match status" value="1"/>
</dbReference>
<accession>A0A6J4P1Z2</accession>
<reference evidence="4" key="1">
    <citation type="submission" date="2020-02" db="EMBL/GenBank/DDBJ databases">
        <authorList>
            <person name="Meier V. D."/>
        </authorList>
    </citation>
    <scope>NUCLEOTIDE SEQUENCE</scope>
    <source>
        <strain evidence="4">AVDCRST_MAG74</strain>
    </source>
</reference>
<name>A0A6J4P1Z2_9BACT</name>
<evidence type="ECO:0000259" key="2">
    <source>
        <dbReference type="Pfam" id="PF20695"/>
    </source>
</evidence>
<dbReference type="SUPFAM" id="SSF50475">
    <property type="entry name" value="FMN-binding split barrel"/>
    <property type="match status" value="1"/>
</dbReference>
<dbReference type="EMBL" id="CADCUR010000139">
    <property type="protein sequence ID" value="CAA9401487.1"/>
    <property type="molecule type" value="Genomic_DNA"/>
</dbReference>
<evidence type="ECO:0000259" key="3">
    <source>
        <dbReference type="Pfam" id="PF20696"/>
    </source>
</evidence>